<keyword evidence="2" id="KW-1185">Reference proteome</keyword>
<reference evidence="1" key="1">
    <citation type="submission" date="2020-08" db="EMBL/GenBank/DDBJ databases">
        <title>Plant Genome Project.</title>
        <authorList>
            <person name="Zhang R.-G."/>
        </authorList>
    </citation>
    <scope>NUCLEOTIDE SEQUENCE</scope>
    <source>
        <strain evidence="1">WSP0</strain>
        <tissue evidence="1">Leaf</tissue>
    </source>
</reference>
<evidence type="ECO:0000313" key="2">
    <source>
        <dbReference type="Proteomes" id="UP000823749"/>
    </source>
</evidence>
<dbReference type="Proteomes" id="UP000823749">
    <property type="component" value="Chromosome 2"/>
</dbReference>
<protein>
    <submittedName>
        <fullName evidence="1">Uncharacterized protein</fullName>
    </submittedName>
</protein>
<sequence length="141" mass="14805">MSSQICRSASRAARSLLSASKQTSHQALSAVEGRATAAAATVLIRGKVPSLASYGRTTSGGWVSGALALPAAAYMLQEQEAHAAEMERTFIAISLMECNEGCPFSCLGHVQLFGRHLLNVSASYFVVSSSSGAWQNPERVA</sequence>
<proteinExistence type="predicted"/>
<evidence type="ECO:0000313" key="1">
    <source>
        <dbReference type="EMBL" id="KAG5563461.1"/>
    </source>
</evidence>
<gene>
    <name evidence="1" type="ORF">RHGRI_006027</name>
</gene>
<dbReference type="EMBL" id="JACTNZ010000002">
    <property type="protein sequence ID" value="KAG5563461.1"/>
    <property type="molecule type" value="Genomic_DNA"/>
</dbReference>
<dbReference type="AlphaFoldDB" id="A0AAV6LFG0"/>
<accession>A0AAV6LFG0</accession>
<name>A0AAV6LFG0_9ERIC</name>
<organism evidence="1 2">
    <name type="scientific">Rhododendron griersonianum</name>
    <dbReference type="NCBI Taxonomy" id="479676"/>
    <lineage>
        <taxon>Eukaryota</taxon>
        <taxon>Viridiplantae</taxon>
        <taxon>Streptophyta</taxon>
        <taxon>Embryophyta</taxon>
        <taxon>Tracheophyta</taxon>
        <taxon>Spermatophyta</taxon>
        <taxon>Magnoliopsida</taxon>
        <taxon>eudicotyledons</taxon>
        <taxon>Gunneridae</taxon>
        <taxon>Pentapetalae</taxon>
        <taxon>asterids</taxon>
        <taxon>Ericales</taxon>
        <taxon>Ericaceae</taxon>
        <taxon>Ericoideae</taxon>
        <taxon>Rhodoreae</taxon>
        <taxon>Rhododendron</taxon>
    </lineage>
</organism>
<comment type="caution">
    <text evidence="1">The sequence shown here is derived from an EMBL/GenBank/DDBJ whole genome shotgun (WGS) entry which is preliminary data.</text>
</comment>